<reference evidence="1 2" key="1">
    <citation type="submission" date="2018-06" db="EMBL/GenBank/DDBJ databases">
        <authorList>
            <person name="Pothier F. J."/>
        </authorList>
    </citation>
    <scope>NUCLEOTIDE SEQUENCE [LARGE SCALE GENOMIC DNA]</scope>
    <source>
        <strain evidence="1 2">CPBF 424</strain>
    </source>
</reference>
<evidence type="ECO:0000313" key="1">
    <source>
        <dbReference type="EMBL" id="SUZ29893.1"/>
    </source>
</evidence>
<organism evidence="1 2">
    <name type="scientific">Xanthomonas euroxanthea</name>
    <dbReference type="NCBI Taxonomy" id="2259622"/>
    <lineage>
        <taxon>Bacteria</taxon>
        <taxon>Pseudomonadati</taxon>
        <taxon>Pseudomonadota</taxon>
        <taxon>Gammaproteobacteria</taxon>
        <taxon>Lysobacterales</taxon>
        <taxon>Lysobacteraceae</taxon>
        <taxon>Xanthomonas</taxon>
    </lineage>
</organism>
<gene>
    <name evidence="1" type="ORF">CPBF424_37420</name>
</gene>
<dbReference type="EMBL" id="UIHB01000007">
    <property type="protein sequence ID" value="SUZ29893.1"/>
    <property type="molecule type" value="Genomic_DNA"/>
</dbReference>
<sequence length="1549" mass="171840">MAVALTADLEQLKALVQTIEPPTRLEHLTAALIGELIGVSIAVAKSGFQYGADAGTTGRQERFLRIECKRYRDDTSLNDRLLLGEIDQAIVADPALEAWILAATREADEQLERQLFKHGNGYGIAVLIVDWKSHDKPAMAALLASNPALVTKLLDPVAGALAARLAVPLGAAIERLRRDLAAWHIGTAVVRRQSLARLRSIWTDPRQSQSHLGQVVSGGAKRHIHRAQVLRQLDEWWSAQADTASPACATGLFGVGKTWAVTDWLIERANHLPATLLIPAAAVGGRDLGSAYEVKSFLAERLLEMMQVRDAPYWRARLERMLLRPPAEGPVLLVVFDGMSQQPQANWEGLLKVLQGADFVGLVRTITTTRTLHFEVKLRRLASLVDPAVAFEVEGYDLTPNGEFDQMLALNSLRRADLHPDLYTTARIPRLFDLVIRFRERLVDAGAVTLHRLLWEYGSDTAGASANKAFSAPEWAEWLRAAAAGFQDGIRSYSLKALSDSAARSDLAPGEVYQRLSELADSAFFTRLSDGTLQLTPSLVNHALGATAVQLLSANPHATREALESALEPWLDPISGLDQRSEILRAAVSIALESGPPRPLLGVLTAAWLQTQNLAENHQAEVQALAAEMPDALLDAIELSHRYNHAASRHTAVEALRGIDRDNATVRARIFARAAQWLSVISREVELRTKSEPEAEAEAHRHKRWIERIGIDASGPLMLLGEAMVLVDRDEGQWTDHLPALVEGYPLVEAVPALRLAAIAAAAGSHHRAWDQLRWVYLFNPVDADPVATSVRAAATDMASRVPEVGVHPQLARRVAELLLYVSGREEDNEAAVALNVVMGRPFTYEEHYLADPGRSLYFRLERRHVSAVLADETLPLHVRLRKCDDVWFDPTFEPPAAFCQAVADAAREFPLDNMRTGRYATREDHSFDEQQAVLARCAPQVLADLHRKLATRAPTTVGARAAHAWHQTDALLLHGPVQAAAARTLRTVERNAREGEETHAATRLLLTELTDLDALAQAMLVVEADLSGIPTTITDDLRPMSSAQVDQLIESYRFGSPKQQKDVLVLLITEPPALSDTAWHWLLEKTNSTDEIDVRLAFMVLAAADPRRLGTHLDHAGWGFTLDGDTLAAHAASGALIEATRGQPFEQVAARLAPWRLLEAVRLRGSDSSEARFALERLDAILAGGPRDAPDPGAQIFVERTDASKRPPWYSARPMPPEDPNSAEALNHAFDEKAQQEAHQRASETARARIAKARKEGASLYLEFVTREDGQAILQHAPDLLTRWIDGHETLSAEFVRRVRLAEGLFLAIVEALLIAQPARGASVWRALGRAMRTRVTGAAKLPELWHMLFRVPASAEVMALREALLDPKHTNTDAQLYELALAAQLNGGTAWLEAVIVRDLGSQVPWCQQRAEILRGFLAGNELPVVDAWPEGHARSWAQEVRRGTARLRYLEACARHWWREYWRRDDPEAAFAAWVLFEYCADRRALCWMREEADMATLDEAQRARRRRHWATNRPRWKHGADKSGLSLQRTFLRRSTDDMVWPWRE</sequence>
<dbReference type="RefSeq" id="WP_115677986.1">
    <property type="nucleotide sequence ID" value="NZ_LR994544.1"/>
</dbReference>
<dbReference type="Proteomes" id="UP000254168">
    <property type="component" value="Unassembled WGS sequence"/>
</dbReference>
<proteinExistence type="predicted"/>
<accession>A0AA46HC14</accession>
<name>A0AA46HC14_9XANT</name>
<keyword evidence="2" id="KW-1185">Reference proteome</keyword>
<protein>
    <submittedName>
        <fullName evidence="1">Uncharacterized protein</fullName>
    </submittedName>
</protein>
<evidence type="ECO:0000313" key="2">
    <source>
        <dbReference type="Proteomes" id="UP000254168"/>
    </source>
</evidence>
<comment type="caution">
    <text evidence="1">The sequence shown here is derived from an EMBL/GenBank/DDBJ whole genome shotgun (WGS) entry which is preliminary data.</text>
</comment>